<evidence type="ECO:0000256" key="6">
    <source>
        <dbReference type="ARBA" id="ARBA00023136"/>
    </source>
</evidence>
<feature type="compositionally biased region" description="Polar residues" evidence="9">
    <location>
        <begin position="53"/>
        <end position="74"/>
    </location>
</feature>
<keyword evidence="7" id="KW-0325">Glycoprotein</keyword>
<organism evidence="12 13">
    <name type="scientific">Cerrena zonata</name>
    <dbReference type="NCBI Taxonomy" id="2478898"/>
    <lineage>
        <taxon>Eukaryota</taxon>
        <taxon>Fungi</taxon>
        <taxon>Dikarya</taxon>
        <taxon>Basidiomycota</taxon>
        <taxon>Agaricomycotina</taxon>
        <taxon>Agaricomycetes</taxon>
        <taxon>Polyporales</taxon>
        <taxon>Cerrenaceae</taxon>
        <taxon>Cerrena</taxon>
    </lineage>
</organism>
<feature type="region of interest" description="Disordered" evidence="9">
    <location>
        <begin position="1"/>
        <end position="75"/>
    </location>
</feature>
<dbReference type="PANTHER" id="PTHR31361">
    <property type="entry name" value="BETA-GLUCAN SYNTHESIS-ASSOCIATED PROTEIN KRE6-RELATED"/>
    <property type="match status" value="1"/>
</dbReference>
<keyword evidence="3 10" id="KW-0812">Transmembrane</keyword>
<comment type="similarity">
    <text evidence="2">Belongs to the SKN1/KRE6 family.</text>
</comment>
<keyword evidence="6 10" id="KW-0472">Membrane</keyword>
<dbReference type="GO" id="GO:0005886">
    <property type="term" value="C:plasma membrane"/>
    <property type="evidence" value="ECO:0007669"/>
    <property type="project" value="TreeGrafter"/>
</dbReference>
<evidence type="ECO:0000256" key="10">
    <source>
        <dbReference type="SAM" id="Phobius"/>
    </source>
</evidence>
<protein>
    <recommendedName>
        <fullName evidence="11">GH16 domain-containing protein</fullName>
    </recommendedName>
</protein>
<feature type="transmembrane region" description="Helical" evidence="10">
    <location>
        <begin position="158"/>
        <end position="181"/>
    </location>
</feature>
<dbReference type="PANTHER" id="PTHR31361:SF1">
    <property type="entry name" value="BETA-GLUCAN SYNTHESIS-ASSOCIATED PROTEIN KRE6-RELATED"/>
    <property type="match status" value="1"/>
</dbReference>
<dbReference type="Gene3D" id="2.60.120.200">
    <property type="match status" value="1"/>
</dbReference>
<evidence type="ECO:0000256" key="7">
    <source>
        <dbReference type="ARBA" id="ARBA00023180"/>
    </source>
</evidence>
<keyword evidence="8" id="KW-0961">Cell wall biogenesis/degradation</keyword>
<evidence type="ECO:0000256" key="8">
    <source>
        <dbReference type="ARBA" id="ARBA00023316"/>
    </source>
</evidence>
<gene>
    <name evidence="12" type="ORF">QCA50_012155</name>
</gene>
<keyword evidence="13" id="KW-1185">Reference proteome</keyword>
<accession>A0AAW0G0C9</accession>
<dbReference type="SUPFAM" id="SSF49899">
    <property type="entry name" value="Concanavalin A-like lectins/glucanases"/>
    <property type="match status" value="1"/>
</dbReference>
<feature type="domain" description="GH16" evidence="11">
    <location>
        <begin position="182"/>
        <end position="584"/>
    </location>
</feature>
<comment type="caution">
    <text evidence="12">The sequence shown here is derived from an EMBL/GenBank/DDBJ whole genome shotgun (WGS) entry which is preliminary data.</text>
</comment>
<dbReference type="AlphaFoldDB" id="A0AAW0G0C9"/>
<evidence type="ECO:0000256" key="1">
    <source>
        <dbReference type="ARBA" id="ARBA00004606"/>
    </source>
</evidence>
<dbReference type="GO" id="GO:0005789">
    <property type="term" value="C:endoplasmic reticulum membrane"/>
    <property type="evidence" value="ECO:0007669"/>
    <property type="project" value="TreeGrafter"/>
</dbReference>
<reference evidence="12 13" key="1">
    <citation type="submission" date="2022-09" db="EMBL/GenBank/DDBJ databases">
        <authorList>
            <person name="Palmer J.M."/>
        </authorList>
    </citation>
    <scope>NUCLEOTIDE SEQUENCE [LARGE SCALE GENOMIC DNA]</scope>
    <source>
        <strain evidence="12 13">DSM 7382</strain>
    </source>
</reference>
<dbReference type="InterPro" id="IPR005629">
    <property type="entry name" value="Skn1/Kre6/Sbg1"/>
</dbReference>
<evidence type="ECO:0000256" key="4">
    <source>
        <dbReference type="ARBA" id="ARBA00022968"/>
    </source>
</evidence>
<keyword evidence="4" id="KW-0735">Signal-anchor</keyword>
<keyword evidence="5 10" id="KW-1133">Transmembrane helix</keyword>
<evidence type="ECO:0000256" key="2">
    <source>
        <dbReference type="ARBA" id="ARBA00010962"/>
    </source>
</evidence>
<dbReference type="Pfam" id="PF03935">
    <property type="entry name" value="SKN1_KRE6_Sbg1"/>
    <property type="match status" value="1"/>
</dbReference>
<evidence type="ECO:0000256" key="9">
    <source>
        <dbReference type="SAM" id="MobiDB-lite"/>
    </source>
</evidence>
<sequence>MAQSGNETVNEDGHNYHESRTRHPNFHKKDERLLNRENSYIHLSGRADKNLSSEDSTTQALNGSSDNSNNSFISQDKKQDIVQRVRTVEAEKDYLTLQNLLKTDKSPREQYQLVNLSGVLMTDQDNLDLKDNSTGHLKHFGKNFYKPKYWNSKNKTGYLIATIGLLALIVFGSVGFLVSYAKKYYGSPDPEVYEILSPYRYPTLAAIRTSLIDPDTPKEAYEMFSSESKDTWKLVFSDEFNAEGRTFYEGEDQFFTAQDIHYAATSDLEFYVPDMIQTKNGTLQIKIDAFPTNGLDYRSGMLQSWNKLCFNKNAKVVVSIKMPAYSQSRGLWPAIWSLGNLARAGFQATTDGVWPYTYDECDFGITPNQSSPDGISYLPGQRLSRCTCFDEDHPSPGIGRGAPEIDIIEGSHDKQANWGLGVQTLQVAPFDPWWRPDYSYMKIRDKFVTFMKEDTGTPTQEAIAAITVLNNTWFDSVRNDSDNKEHLDNNTHFQTYGYEYMSAKTNERDSYIQFFLGNDPTLTIYGDALHPETGVGWRQISREPMSLVFNLGLSPTWMDIDFASLELPAVLEVDYVRIYQPKDSVEMTCDPVDYPTTDYINRHMNAYTNFNLTSWEQAGYRRPKNKMMDGCEAPVPVF</sequence>
<evidence type="ECO:0000313" key="12">
    <source>
        <dbReference type="EMBL" id="KAK7684575.1"/>
    </source>
</evidence>
<feature type="compositionally biased region" description="Basic and acidic residues" evidence="9">
    <location>
        <begin position="11"/>
        <end position="35"/>
    </location>
</feature>
<evidence type="ECO:0000256" key="5">
    <source>
        <dbReference type="ARBA" id="ARBA00022989"/>
    </source>
</evidence>
<evidence type="ECO:0000256" key="3">
    <source>
        <dbReference type="ARBA" id="ARBA00022692"/>
    </source>
</evidence>
<proteinExistence type="inferred from homology"/>
<dbReference type="EMBL" id="JASBNA010000024">
    <property type="protein sequence ID" value="KAK7684575.1"/>
    <property type="molecule type" value="Genomic_DNA"/>
</dbReference>
<comment type="subcellular location">
    <subcellularLocation>
        <location evidence="1">Membrane</location>
        <topology evidence="1">Single-pass type II membrane protein</topology>
    </subcellularLocation>
</comment>
<dbReference type="InterPro" id="IPR000757">
    <property type="entry name" value="Beta-glucanase-like"/>
</dbReference>
<evidence type="ECO:0000313" key="13">
    <source>
        <dbReference type="Proteomes" id="UP001385951"/>
    </source>
</evidence>
<dbReference type="GO" id="GO:0031505">
    <property type="term" value="P:fungal-type cell wall organization"/>
    <property type="evidence" value="ECO:0007669"/>
    <property type="project" value="TreeGrafter"/>
</dbReference>
<dbReference type="CDD" id="cd02180">
    <property type="entry name" value="GH16_fungal_KRE6_glucanase"/>
    <property type="match status" value="1"/>
</dbReference>
<name>A0AAW0G0C9_9APHY</name>
<dbReference type="InterPro" id="IPR013320">
    <property type="entry name" value="ConA-like_dom_sf"/>
</dbReference>
<dbReference type="GO" id="GO:0006078">
    <property type="term" value="P:(1-&gt;6)-beta-D-glucan biosynthetic process"/>
    <property type="evidence" value="ECO:0007669"/>
    <property type="project" value="TreeGrafter"/>
</dbReference>
<dbReference type="Proteomes" id="UP001385951">
    <property type="component" value="Unassembled WGS sequence"/>
</dbReference>
<dbReference type="PROSITE" id="PS51762">
    <property type="entry name" value="GH16_2"/>
    <property type="match status" value="1"/>
</dbReference>
<evidence type="ECO:0000259" key="11">
    <source>
        <dbReference type="PROSITE" id="PS51762"/>
    </source>
</evidence>
<dbReference type="GO" id="GO:0015926">
    <property type="term" value="F:glucosidase activity"/>
    <property type="evidence" value="ECO:0007669"/>
    <property type="project" value="TreeGrafter"/>
</dbReference>